<keyword evidence="5" id="KW-0808">Transferase</keyword>
<dbReference type="AlphaFoldDB" id="A0A0A9YGB1"/>
<keyword evidence="5" id="KW-0695">RNA-directed DNA polymerase</keyword>
<gene>
    <name evidence="5" type="primary">RTase_22</name>
    <name evidence="4" type="synonym">RTase_122</name>
    <name evidence="3" type="synonym">RTase_40</name>
    <name evidence="2" type="synonym">RTase_41</name>
    <name evidence="4" type="ORF">CM83_50585</name>
    <name evidence="2" type="ORF">CM83_50593</name>
    <name evidence="3" type="ORF">CM83_50596</name>
    <name evidence="5" type="ORF">CM83_50601</name>
</gene>
<reference evidence="5" key="2">
    <citation type="submission" date="2014-07" db="EMBL/GenBank/DDBJ databases">
        <authorList>
            <person name="Hull J."/>
        </authorList>
    </citation>
    <scope>NUCLEOTIDE SEQUENCE</scope>
</reference>
<reference evidence="5" key="1">
    <citation type="journal article" date="2014" name="PLoS ONE">
        <title>Transcriptome-Based Identification of ABC Transporters in the Western Tarnished Plant Bug Lygus hesperus.</title>
        <authorList>
            <person name="Hull J.J."/>
            <person name="Chaney K."/>
            <person name="Geib S.M."/>
            <person name="Fabrick J.A."/>
            <person name="Brent C.S."/>
            <person name="Walsh D."/>
            <person name="Lavine L.C."/>
        </authorList>
    </citation>
    <scope>NUCLEOTIDE SEQUENCE</scope>
</reference>
<protein>
    <submittedName>
        <fullName evidence="5">Putative RNA-directed DNA polymerase from transposon BS</fullName>
    </submittedName>
</protein>
<proteinExistence type="predicted"/>
<dbReference type="PANTHER" id="PTHR33332">
    <property type="entry name" value="REVERSE TRANSCRIPTASE DOMAIN-CONTAINING PROTEIN"/>
    <property type="match status" value="1"/>
</dbReference>
<dbReference type="EMBL" id="GBHO01012370">
    <property type="protein sequence ID" value="JAG31234.1"/>
    <property type="molecule type" value="Transcribed_RNA"/>
</dbReference>
<evidence type="ECO:0000313" key="3">
    <source>
        <dbReference type="EMBL" id="JAG29422.1"/>
    </source>
</evidence>
<dbReference type="PROSITE" id="PS50878">
    <property type="entry name" value="RT_POL"/>
    <property type="match status" value="1"/>
</dbReference>
<organism evidence="5">
    <name type="scientific">Lygus hesperus</name>
    <name type="common">Western plant bug</name>
    <dbReference type="NCBI Taxonomy" id="30085"/>
    <lineage>
        <taxon>Eukaryota</taxon>
        <taxon>Metazoa</taxon>
        <taxon>Ecdysozoa</taxon>
        <taxon>Arthropoda</taxon>
        <taxon>Hexapoda</taxon>
        <taxon>Insecta</taxon>
        <taxon>Pterygota</taxon>
        <taxon>Neoptera</taxon>
        <taxon>Paraneoptera</taxon>
        <taxon>Hemiptera</taxon>
        <taxon>Heteroptera</taxon>
        <taxon>Panheteroptera</taxon>
        <taxon>Cimicomorpha</taxon>
        <taxon>Miridae</taxon>
        <taxon>Mirini</taxon>
        <taxon>Lygus</taxon>
    </lineage>
</organism>
<feature type="domain" description="Reverse transcriptase" evidence="1">
    <location>
        <begin position="162"/>
        <end position="420"/>
    </location>
</feature>
<dbReference type="EMBL" id="GBHO01014176">
    <property type="protein sequence ID" value="JAG29428.1"/>
    <property type="molecule type" value="Transcribed_RNA"/>
</dbReference>
<accession>A0A0A9YGB1</accession>
<keyword evidence="5" id="KW-0548">Nucleotidyltransferase</keyword>
<dbReference type="InterPro" id="IPR043502">
    <property type="entry name" value="DNA/RNA_pol_sf"/>
</dbReference>
<evidence type="ECO:0000313" key="4">
    <source>
        <dbReference type="EMBL" id="JAG29428.1"/>
    </source>
</evidence>
<dbReference type="GO" id="GO:0003964">
    <property type="term" value="F:RNA-directed DNA polymerase activity"/>
    <property type="evidence" value="ECO:0007669"/>
    <property type="project" value="UniProtKB-KW"/>
</dbReference>
<dbReference type="Pfam" id="PF00078">
    <property type="entry name" value="RVT_1"/>
    <property type="match status" value="1"/>
</dbReference>
<evidence type="ECO:0000313" key="5">
    <source>
        <dbReference type="EMBL" id="JAG31234.1"/>
    </source>
</evidence>
<evidence type="ECO:0000313" key="2">
    <source>
        <dbReference type="EMBL" id="JAG29421.1"/>
    </source>
</evidence>
<name>A0A0A9YGB1_LYGHE</name>
<sequence length="616" mass="69564">MVDYFQTLSTPDDTSSSKKYLFYRNAYKTAINDAKAKDNEKQILSSSNPVKKMWELINTNRKSSSVSGASTVFSADDFNKYFSSVAKDLVGNIGNTTGDPSNFQVMDITNPFTFRLIEPEEVMKCIADLKNTNGFDVYGINSKMIKRSYLAIVFPLTHLVNESFESGIFPSILKVAEVIPLFKKGSCSDIENHRPISKLPVFSKIIEKAMKIQICDFFESNNLFSDHQFGFRNSRSTKDAILEFSNFVLDAFETGSYASAVMVDVAKAFDCVPHGLLIDQLSKYSFDDKAISLVSSYLSSRSQAVRHKNELSEFATIQYGVPQGSVLGPLLFIIFINDLPQCIFNPTILFADDSTIVSRERDVNHLISNNSASILQITNWFNRNGLSVNDSKTQTICFGLRDLSTVRSNPDYVKILGVLVDPKQNWKHHCECLVKSLNSIIFLLRRLSDKLSKASVLAAFHAVFLSRASYAIICWGHSPSTSLIFSCQRRAVRAIAGIGYRADCKSSFIDLNILTIPAIYILECIMYVHSHLSDFRLISHSYQTRSANNLVVPFMRLCVSRNCMNWWGPKFFNVIPENIRDLSSKAFKNKMSIFLRKVAPYCFDDYFLAMKTAEFH</sequence>
<dbReference type="SUPFAM" id="SSF56672">
    <property type="entry name" value="DNA/RNA polymerases"/>
    <property type="match status" value="1"/>
</dbReference>
<dbReference type="InterPro" id="IPR000477">
    <property type="entry name" value="RT_dom"/>
</dbReference>
<evidence type="ECO:0000259" key="1">
    <source>
        <dbReference type="PROSITE" id="PS50878"/>
    </source>
</evidence>
<dbReference type="EMBL" id="GBHO01014182">
    <property type="protein sequence ID" value="JAG29422.1"/>
    <property type="molecule type" value="Transcribed_RNA"/>
</dbReference>
<dbReference type="CDD" id="cd01650">
    <property type="entry name" value="RT_nLTR_like"/>
    <property type="match status" value="1"/>
</dbReference>
<dbReference type="EMBL" id="GBHO01014183">
    <property type="protein sequence ID" value="JAG29421.1"/>
    <property type="molecule type" value="Transcribed_RNA"/>
</dbReference>